<comment type="caution">
    <text evidence="2">The sequence shown here is derived from an EMBL/GenBank/DDBJ whole genome shotgun (WGS) entry which is preliminary data.</text>
</comment>
<evidence type="ECO:0000313" key="3">
    <source>
        <dbReference type="Proteomes" id="UP000609874"/>
    </source>
</evidence>
<reference evidence="2 3" key="1">
    <citation type="submission" date="2020-08" db="EMBL/GenBank/DDBJ databases">
        <title>A Genomic Blueprint of the Chicken Gut Microbiome.</title>
        <authorList>
            <person name="Gilroy R."/>
            <person name="Ravi A."/>
            <person name="Getino M."/>
            <person name="Pursley I."/>
            <person name="Horton D.L."/>
            <person name="Alikhan N.-F."/>
            <person name="Baker D."/>
            <person name="Gharbi K."/>
            <person name="Hall N."/>
            <person name="Watson M."/>
            <person name="Adriaenssens E.M."/>
            <person name="Foster-Nyarko E."/>
            <person name="Jarju S."/>
            <person name="Secka A."/>
            <person name="Antonio M."/>
            <person name="Oren A."/>
            <person name="Chaudhuri R."/>
            <person name="La Ragione R.M."/>
            <person name="Hildebrand F."/>
            <person name="Pallen M.J."/>
        </authorList>
    </citation>
    <scope>NUCLEOTIDE SEQUENCE [LARGE SCALE GENOMIC DNA]</scope>
    <source>
        <strain evidence="2 3">Sa2CUA1</strain>
    </source>
</reference>
<gene>
    <name evidence="2" type="ORF">H9639_13790</name>
</gene>
<keyword evidence="1" id="KW-1133">Transmembrane helix</keyword>
<dbReference type="EMBL" id="JACSQD010000006">
    <property type="protein sequence ID" value="MBD7996372.1"/>
    <property type="molecule type" value="Genomic_DNA"/>
</dbReference>
<feature type="transmembrane region" description="Helical" evidence="1">
    <location>
        <begin position="47"/>
        <end position="74"/>
    </location>
</feature>
<proteinExistence type="predicted"/>
<dbReference type="Proteomes" id="UP000609874">
    <property type="component" value="Unassembled WGS sequence"/>
</dbReference>
<keyword evidence="1" id="KW-0812">Transmembrane</keyword>
<name>A0ABR8UUX9_9MICC</name>
<organism evidence="2 3">
    <name type="scientific">Arthrobacter gallicola</name>
    <dbReference type="NCBI Taxonomy" id="2762225"/>
    <lineage>
        <taxon>Bacteria</taxon>
        <taxon>Bacillati</taxon>
        <taxon>Actinomycetota</taxon>
        <taxon>Actinomycetes</taxon>
        <taxon>Micrococcales</taxon>
        <taxon>Micrococcaceae</taxon>
        <taxon>Arthrobacter</taxon>
    </lineage>
</organism>
<protein>
    <submittedName>
        <fullName evidence="2">Uncharacterized protein</fullName>
    </submittedName>
</protein>
<evidence type="ECO:0000256" key="1">
    <source>
        <dbReference type="SAM" id="Phobius"/>
    </source>
</evidence>
<keyword evidence="3" id="KW-1185">Reference proteome</keyword>
<evidence type="ECO:0000313" key="2">
    <source>
        <dbReference type="EMBL" id="MBD7996372.1"/>
    </source>
</evidence>
<sequence>MRFGTRLGLAAVVLIALGPFINRNFGIGDSSNFLLLPEVWETAPAAVLVSLVYLLLLVPCVLLSATLITASLVIRSADVSEEPVMARESG</sequence>
<accession>A0ABR8UUX9</accession>
<keyword evidence="1" id="KW-0472">Membrane</keyword>
<dbReference type="RefSeq" id="WP_191808648.1">
    <property type="nucleotide sequence ID" value="NZ_JACSQD010000006.1"/>
</dbReference>